<evidence type="ECO:0000256" key="1">
    <source>
        <dbReference type="SAM" id="MobiDB-lite"/>
    </source>
</evidence>
<reference evidence="3 5" key="1">
    <citation type="journal article" date="2008" name="Science">
        <title>The Physcomitrella genome reveals evolutionary insights into the conquest of land by plants.</title>
        <authorList>
            <person name="Rensing S."/>
            <person name="Lang D."/>
            <person name="Zimmer A."/>
            <person name="Terry A."/>
            <person name="Salamov A."/>
            <person name="Shapiro H."/>
            <person name="Nishiyama T."/>
            <person name="Perroud P.-F."/>
            <person name="Lindquist E."/>
            <person name="Kamisugi Y."/>
            <person name="Tanahashi T."/>
            <person name="Sakakibara K."/>
            <person name="Fujita T."/>
            <person name="Oishi K."/>
            <person name="Shin-I T."/>
            <person name="Kuroki Y."/>
            <person name="Toyoda A."/>
            <person name="Suzuki Y."/>
            <person name="Hashimoto A."/>
            <person name="Yamaguchi K."/>
            <person name="Sugano A."/>
            <person name="Kohara Y."/>
            <person name="Fujiyama A."/>
            <person name="Anterola A."/>
            <person name="Aoki S."/>
            <person name="Ashton N."/>
            <person name="Barbazuk W.B."/>
            <person name="Barker E."/>
            <person name="Bennetzen J."/>
            <person name="Bezanilla M."/>
            <person name="Blankenship R."/>
            <person name="Cho S.H."/>
            <person name="Dutcher S."/>
            <person name="Estelle M."/>
            <person name="Fawcett J.A."/>
            <person name="Gundlach H."/>
            <person name="Hanada K."/>
            <person name="Heyl A."/>
            <person name="Hicks K.A."/>
            <person name="Hugh J."/>
            <person name="Lohr M."/>
            <person name="Mayer K."/>
            <person name="Melkozernov A."/>
            <person name="Murata T."/>
            <person name="Nelson D."/>
            <person name="Pils B."/>
            <person name="Prigge M."/>
            <person name="Reiss B."/>
            <person name="Renner T."/>
            <person name="Rombauts S."/>
            <person name="Rushton P."/>
            <person name="Sanderfoot A."/>
            <person name="Schween G."/>
            <person name="Shiu S.-H."/>
            <person name="Stueber K."/>
            <person name="Theodoulou F.L."/>
            <person name="Tu H."/>
            <person name="Van de Peer Y."/>
            <person name="Verrier P.J."/>
            <person name="Waters E."/>
            <person name="Wood A."/>
            <person name="Yang L."/>
            <person name="Cove D."/>
            <person name="Cuming A."/>
            <person name="Hasebe M."/>
            <person name="Lucas S."/>
            <person name="Mishler D.B."/>
            <person name="Reski R."/>
            <person name="Grigoriev I."/>
            <person name="Quatrano R.S."/>
            <person name="Boore J.L."/>
        </authorList>
    </citation>
    <scope>NUCLEOTIDE SEQUENCE [LARGE SCALE GENOMIC DNA]</scope>
    <source>
        <strain evidence="4 5">cv. Gransden 2004</strain>
    </source>
</reference>
<dbReference type="OrthoDB" id="1936079at2759"/>
<dbReference type="RefSeq" id="XP_024386732.1">
    <property type="nucleotide sequence ID" value="XM_024530964.2"/>
</dbReference>
<keyword evidence="2" id="KW-0472">Membrane</keyword>
<name>A0A2K1JYW5_PHYPA</name>
<keyword evidence="2" id="KW-1133">Transmembrane helix</keyword>
<dbReference type="GeneID" id="112287687"/>
<evidence type="ECO:0000313" key="5">
    <source>
        <dbReference type="Proteomes" id="UP000006727"/>
    </source>
</evidence>
<dbReference type="Proteomes" id="UP000006727">
    <property type="component" value="Chromosome 10"/>
</dbReference>
<evidence type="ECO:0000313" key="4">
    <source>
        <dbReference type="EnsemblPlants" id="Pp3c10_13360V3.1"/>
    </source>
</evidence>
<feature type="compositionally biased region" description="Basic and acidic residues" evidence="1">
    <location>
        <begin position="150"/>
        <end position="162"/>
    </location>
</feature>
<evidence type="ECO:0000313" key="3">
    <source>
        <dbReference type="EMBL" id="PNR46717.1"/>
    </source>
</evidence>
<dbReference type="PaxDb" id="3218-PP1S141_133V6.1"/>
<dbReference type="Gramene" id="Pp3c10_13360V3.1">
    <property type="protein sequence ID" value="Pp3c10_13360V3.1"/>
    <property type="gene ID" value="Pp3c10_13360"/>
</dbReference>
<dbReference type="EMBL" id="ABEU02000010">
    <property type="protein sequence ID" value="PNR46717.1"/>
    <property type="molecule type" value="Genomic_DNA"/>
</dbReference>
<sequence length="410" mass="46355">MPVWRVAKTSRLTKISGRCINSALSRKWLTTSHSRKSLATRRMDSGLKFPWKSYIYWKSGACVSSRKSSVSFNAAAVTFPSTWMQTSSTRRKFGKSLRIRHLPRLRLGSSGSWPQFRQNAAVPKTLRMRSKMSAADAGGSISLRADANMEAEHSQENERDSDSSEFTSEVTEEAVEDVTEFQLSGDEIELKEIGTSLFSIKTGKKIIMKIRDAGMQFVVNNVQGVIGLLKIGQNQSEPVVLQLRTSMIEKQDGVEAVHQWSATELTMQHVQLARIAIDIKYLVFAFTFFGLVRILETTVAVFSTNAPALRKMMQSLYALDYLVISWLAFNLRKPIISMLQVDPTDLKRVAILKVQVWEELHAFFARQWKVMTAVAVARFLGIVANYVPSFQWMTNHVKIAWDMLMAVPPF</sequence>
<keyword evidence="2" id="KW-0812">Transmembrane</keyword>
<evidence type="ECO:0000256" key="2">
    <source>
        <dbReference type="SAM" id="Phobius"/>
    </source>
</evidence>
<reference evidence="3 5" key="2">
    <citation type="journal article" date="2018" name="Plant J.">
        <title>The Physcomitrella patens chromosome-scale assembly reveals moss genome structure and evolution.</title>
        <authorList>
            <person name="Lang D."/>
            <person name="Ullrich K.K."/>
            <person name="Murat F."/>
            <person name="Fuchs J."/>
            <person name="Jenkins J."/>
            <person name="Haas F.B."/>
            <person name="Piednoel M."/>
            <person name="Gundlach H."/>
            <person name="Van Bel M."/>
            <person name="Meyberg R."/>
            <person name="Vives C."/>
            <person name="Morata J."/>
            <person name="Symeonidi A."/>
            <person name="Hiss M."/>
            <person name="Muchero W."/>
            <person name="Kamisugi Y."/>
            <person name="Saleh O."/>
            <person name="Blanc G."/>
            <person name="Decker E.L."/>
            <person name="van Gessel N."/>
            <person name="Grimwood J."/>
            <person name="Hayes R.D."/>
            <person name="Graham S.W."/>
            <person name="Gunter L.E."/>
            <person name="McDaniel S.F."/>
            <person name="Hoernstein S.N.W."/>
            <person name="Larsson A."/>
            <person name="Li F.W."/>
            <person name="Perroud P.F."/>
            <person name="Phillips J."/>
            <person name="Ranjan P."/>
            <person name="Rokshar D.S."/>
            <person name="Rothfels C.J."/>
            <person name="Schneider L."/>
            <person name="Shu S."/>
            <person name="Stevenson D.W."/>
            <person name="Thummler F."/>
            <person name="Tillich M."/>
            <person name="Villarreal Aguilar J.C."/>
            <person name="Widiez T."/>
            <person name="Wong G.K."/>
            <person name="Wymore A."/>
            <person name="Zhang Y."/>
            <person name="Zimmer A.D."/>
            <person name="Quatrano R.S."/>
            <person name="Mayer K.F.X."/>
            <person name="Goodstein D."/>
            <person name="Casacuberta J.M."/>
            <person name="Vandepoele K."/>
            <person name="Reski R."/>
            <person name="Cuming A.C."/>
            <person name="Tuskan G.A."/>
            <person name="Maumus F."/>
            <person name="Salse J."/>
            <person name="Schmutz J."/>
            <person name="Rensing S.A."/>
        </authorList>
    </citation>
    <scope>NUCLEOTIDE SEQUENCE [LARGE SCALE GENOMIC DNA]</scope>
    <source>
        <strain evidence="4 5">cv. Gransden 2004</strain>
    </source>
</reference>
<reference evidence="4" key="3">
    <citation type="submission" date="2020-12" db="UniProtKB">
        <authorList>
            <consortium name="EnsemblPlants"/>
        </authorList>
    </citation>
    <scope>IDENTIFICATION</scope>
</reference>
<proteinExistence type="predicted"/>
<dbReference type="RefSeq" id="XP_024386734.1">
    <property type="nucleotide sequence ID" value="XM_024530966.2"/>
</dbReference>
<keyword evidence="5" id="KW-1185">Reference proteome</keyword>
<protein>
    <submittedName>
        <fullName evidence="3 4">Uncharacterized protein</fullName>
    </submittedName>
</protein>
<feature type="region of interest" description="Disordered" evidence="1">
    <location>
        <begin position="148"/>
        <end position="169"/>
    </location>
</feature>
<gene>
    <name evidence="4" type="primary">LOC112287687</name>
    <name evidence="3" type="ORF">PHYPA_013837</name>
</gene>
<dbReference type="EnsemblPlants" id="Pp3c10_13360V3.1">
    <property type="protein sequence ID" value="Pp3c10_13360V3.1"/>
    <property type="gene ID" value="Pp3c10_13360"/>
</dbReference>
<dbReference type="KEGG" id="ppp:112287687"/>
<accession>A0A2K1JYW5</accession>
<organism evidence="3">
    <name type="scientific">Physcomitrium patens</name>
    <name type="common">Spreading-leaved earth moss</name>
    <name type="synonym">Physcomitrella patens</name>
    <dbReference type="NCBI Taxonomy" id="3218"/>
    <lineage>
        <taxon>Eukaryota</taxon>
        <taxon>Viridiplantae</taxon>
        <taxon>Streptophyta</taxon>
        <taxon>Embryophyta</taxon>
        <taxon>Bryophyta</taxon>
        <taxon>Bryophytina</taxon>
        <taxon>Bryopsida</taxon>
        <taxon>Funariidae</taxon>
        <taxon>Funariales</taxon>
        <taxon>Funariaceae</taxon>
        <taxon>Physcomitrium</taxon>
    </lineage>
</organism>
<feature type="transmembrane region" description="Helical" evidence="2">
    <location>
        <begin position="281"/>
        <end position="302"/>
    </location>
</feature>
<dbReference type="AlphaFoldDB" id="A0A2K1JYW5"/>